<dbReference type="Pfam" id="PF22505">
    <property type="entry name" value="RNase_J_b_CASP"/>
    <property type="match status" value="1"/>
</dbReference>
<dbReference type="RefSeq" id="WP_103040651.1">
    <property type="nucleotide sequence ID" value="NZ_CP007793.1"/>
</dbReference>
<dbReference type="Proteomes" id="UP000027186">
    <property type="component" value="Chromosome"/>
</dbReference>
<organism evidence="8 11">
    <name type="scientific">Azospirillum argentinense</name>
    <dbReference type="NCBI Taxonomy" id="2970906"/>
    <lineage>
        <taxon>Bacteria</taxon>
        <taxon>Pseudomonadati</taxon>
        <taxon>Pseudomonadota</taxon>
        <taxon>Alphaproteobacteria</taxon>
        <taxon>Rhodospirillales</taxon>
        <taxon>Azospirillaceae</taxon>
        <taxon>Azospirillum</taxon>
    </lineage>
</organism>
<reference evidence="8 11" key="1">
    <citation type="journal article" date="2014" name="Genome Announc.">
        <title>Complete Genome Sequence of the Model Rhizosphere Strain Azospirillum brasilense Az39, Successfully Applied in Agriculture.</title>
        <authorList>
            <person name="Rivera D."/>
            <person name="Revale S."/>
            <person name="Molina R."/>
            <person name="Gualpa J."/>
            <person name="Puente M."/>
            <person name="Maroniche G."/>
            <person name="Paris G."/>
            <person name="Baker D."/>
            <person name="Clavijo B."/>
            <person name="McLay K."/>
            <person name="Spaepen S."/>
            <person name="Perticari A."/>
            <person name="Vazquez M."/>
            <person name="Wisniewski-Dye F."/>
            <person name="Watkins C."/>
            <person name="Martinez-Abarca F."/>
            <person name="Vanderleyden J."/>
            <person name="Cassan F."/>
        </authorList>
    </citation>
    <scope>NUCLEOTIDE SEQUENCE [LARGE SCALE GENOMIC DNA]</scope>
    <source>
        <strain evidence="8 11">Az39</strain>
    </source>
</reference>
<name>A0A060DMF8_9PROT</name>
<protein>
    <submittedName>
        <fullName evidence="10">MBL fold hydrolase</fullName>
    </submittedName>
    <submittedName>
        <fullName evidence="8">RNA-metabolising metallo-beta-lactamase</fullName>
    </submittedName>
    <submittedName>
        <fullName evidence="9">Ribonuclease J</fullName>
        <ecNumber evidence="9">3.1.-.-</ecNumber>
    </submittedName>
</protein>
<dbReference type="Gene3D" id="3.10.20.580">
    <property type="match status" value="1"/>
</dbReference>
<feature type="domain" description="Metallo-beta-lactamase" evidence="7">
    <location>
        <begin position="39"/>
        <end position="234"/>
    </location>
</feature>
<dbReference type="EMBL" id="CP007793">
    <property type="protein sequence ID" value="AIB12004.1"/>
    <property type="molecule type" value="Genomic_DNA"/>
</dbReference>
<evidence type="ECO:0000313" key="13">
    <source>
        <dbReference type="Proteomes" id="UP001628281"/>
    </source>
</evidence>
<dbReference type="InterPro" id="IPR042173">
    <property type="entry name" value="RNase_J_2"/>
</dbReference>
<dbReference type="Pfam" id="PF17770">
    <property type="entry name" value="RNase_J_C"/>
    <property type="match status" value="1"/>
</dbReference>
<dbReference type="SMART" id="SM00849">
    <property type="entry name" value="Lactamase_B"/>
    <property type="match status" value="1"/>
</dbReference>
<evidence type="ECO:0000256" key="1">
    <source>
        <dbReference type="ARBA" id="ARBA00022722"/>
    </source>
</evidence>
<dbReference type="Gene3D" id="3.60.15.10">
    <property type="entry name" value="Ribonuclease Z/Hydroxyacylglutathione hydrolase-like"/>
    <property type="match status" value="1"/>
</dbReference>
<evidence type="ECO:0000256" key="3">
    <source>
        <dbReference type="ARBA" id="ARBA00022801"/>
    </source>
</evidence>
<dbReference type="Proteomes" id="UP001628281">
    <property type="component" value="Unassembled WGS sequence"/>
</dbReference>
<dbReference type="GO" id="GO:0003723">
    <property type="term" value="F:RNA binding"/>
    <property type="evidence" value="ECO:0007669"/>
    <property type="project" value="UniProtKB-KW"/>
</dbReference>
<keyword evidence="13" id="KW-1185">Reference proteome</keyword>
<keyword evidence="2" id="KW-0479">Metal-binding</keyword>
<sequence length="572" mass="61738">MTHPDSAPSVHPVEGDGDLFAPEDDALYFLPLGGSGEIGMNLNLYGHRGKWLMVDLGISFADDTMPGLDVIMPDPAFIAERRHDLVGIVVTHAHEDHLGAIQYLWPQLRVPVYCTPFTAAVLRAKLHERGLAGVVPVHEVALGSTIEVGPFSVEYVTVTHSIPEPNALAIRTTAGTVLHTGDWKLDPEPLVGEAADEERLRAIGDEGVLALIGDSTNALVPGSSGSEGSVRKTLTELIGQFPDVRVAVSCFATNVARLESIAHAAAAHGRHVALVGRSMWRINEAARSNGYLADLPAFLTEHDANYVPRDKLVLVCTGSQGEPRSALARIASDDHPQVSLQRGDVVVFSSREIPGNERAIGRMQNLLVSQGIRIVTADEAPVHVSGHPAQDELVRMYQWVRPRIAMPVHGEQRHQLEHAKLARACQVPEALVPGNGDLIRLSPDAPPRVVAQVRSGRMALDGKRLIPLDTGLMRARHRMVHNGAAVVTLVMNGKGELVTAPQIAVMGLLDDSADRDMLLDVVDAVREAVAEMPKSARADDEQVRAAARIAVRRCFNATHGKKPVTDVHLVRV</sequence>
<accession>A0A2K1FWX9</accession>
<dbReference type="InterPro" id="IPR001279">
    <property type="entry name" value="Metallo-B-lactamas"/>
</dbReference>
<dbReference type="Gene3D" id="3.40.50.10710">
    <property type="entry name" value="Metallo-hydrolase/oxidoreductase"/>
    <property type="match status" value="1"/>
</dbReference>
<dbReference type="AlphaFoldDB" id="A0A060DMF8"/>
<dbReference type="Pfam" id="PF12706">
    <property type="entry name" value="Lactamase_B_2"/>
    <property type="match status" value="1"/>
</dbReference>
<evidence type="ECO:0000256" key="5">
    <source>
        <dbReference type="ARBA" id="ARBA00022839"/>
    </source>
</evidence>
<dbReference type="KEGG" id="abq:ABAZ39_08310"/>
<dbReference type="Pfam" id="PF07521">
    <property type="entry name" value="RMMBL"/>
    <property type="match status" value="1"/>
</dbReference>
<evidence type="ECO:0000256" key="2">
    <source>
        <dbReference type="ARBA" id="ARBA00022723"/>
    </source>
</evidence>
<dbReference type="CDD" id="cd07714">
    <property type="entry name" value="RNaseJ_MBL-fold"/>
    <property type="match status" value="1"/>
</dbReference>
<dbReference type="PANTHER" id="PTHR43694">
    <property type="entry name" value="RIBONUCLEASE J"/>
    <property type="match status" value="1"/>
</dbReference>
<dbReference type="EMBL" id="JBJLSN010000031">
    <property type="protein sequence ID" value="MFL7903393.1"/>
    <property type="molecule type" value="Genomic_DNA"/>
</dbReference>
<dbReference type="SUPFAM" id="SSF56281">
    <property type="entry name" value="Metallo-hydrolase/oxidoreductase"/>
    <property type="match status" value="1"/>
</dbReference>
<keyword evidence="1" id="KW-0540">Nuclease</keyword>
<keyword evidence="6" id="KW-0694">RNA-binding</keyword>
<dbReference type="GO" id="GO:0004527">
    <property type="term" value="F:exonuclease activity"/>
    <property type="evidence" value="ECO:0007669"/>
    <property type="project" value="UniProtKB-KW"/>
</dbReference>
<reference evidence="10 12" key="2">
    <citation type="submission" date="2018-01" db="EMBL/GenBank/DDBJ databases">
        <title>Whole genome sequence of Azospirillum brasilense REC3 isolated from strawberry roots.</title>
        <authorList>
            <person name="Fontana C.A."/>
            <person name="Salazar S.M."/>
            <person name="Bassi D."/>
            <person name="Puglisi E."/>
            <person name="Lovaisa N.C."/>
            <person name="Toffoli L.M."/>
            <person name="Pedraza R."/>
            <person name="Cocconcelli P.S."/>
        </authorList>
    </citation>
    <scope>NUCLEOTIDE SEQUENCE [LARGE SCALE GENOMIC DNA]</scope>
    <source>
        <strain evidence="10 12">REC3</strain>
    </source>
</reference>
<proteinExistence type="predicted"/>
<dbReference type="OrthoDB" id="9770211at2"/>
<evidence type="ECO:0000313" key="10">
    <source>
        <dbReference type="EMBL" id="PNQ97047.1"/>
    </source>
</evidence>
<accession>A0A060DMF8</accession>
<keyword evidence="3 9" id="KW-0378">Hydrolase</keyword>
<dbReference type="InterPro" id="IPR055132">
    <property type="entry name" value="RNase_J_b_CASP"/>
</dbReference>
<evidence type="ECO:0000313" key="11">
    <source>
        <dbReference type="Proteomes" id="UP000027186"/>
    </source>
</evidence>
<reference evidence="9 13" key="3">
    <citation type="submission" date="2024-11" db="EMBL/GenBank/DDBJ databases">
        <title>Draft genome sequences of two bacteria associated to sugarcane roots in Colombia.</title>
        <authorList>
            <person name="Pardo-Diaz S."/>
            <person name="Masmela-Mendoza J."/>
            <person name="Delgadillo-Duran P."/>
            <person name="Bautista E.J."/>
            <person name="Rojas-Tapias D.F."/>
        </authorList>
    </citation>
    <scope>NUCLEOTIDE SEQUENCE [LARGE SCALE GENOMIC DNA]</scope>
    <source>
        <strain evidence="9 13">Ap18</strain>
    </source>
</reference>
<keyword evidence="5" id="KW-0269">Exonuclease</keyword>
<dbReference type="EMBL" id="POWG01000023">
    <property type="protein sequence ID" value="PNQ97047.1"/>
    <property type="molecule type" value="Genomic_DNA"/>
</dbReference>
<dbReference type="InterPro" id="IPR036866">
    <property type="entry name" value="RibonucZ/Hydroxyglut_hydro"/>
</dbReference>
<evidence type="ECO:0000256" key="6">
    <source>
        <dbReference type="ARBA" id="ARBA00022884"/>
    </source>
</evidence>
<dbReference type="InterPro" id="IPR041636">
    <property type="entry name" value="RNase_J_C"/>
</dbReference>
<gene>
    <name evidence="8" type="ORF">ABAZ39_08310</name>
    <name evidence="9" type="ORF">ACJ41P_19830</name>
    <name evidence="10" type="ORF">C1S70_20355</name>
</gene>
<evidence type="ECO:0000313" key="8">
    <source>
        <dbReference type="EMBL" id="AIB12004.1"/>
    </source>
</evidence>
<evidence type="ECO:0000313" key="12">
    <source>
        <dbReference type="Proteomes" id="UP000236268"/>
    </source>
</evidence>
<keyword evidence="4" id="KW-0862">Zinc</keyword>
<dbReference type="EC" id="3.1.-.-" evidence="9"/>
<evidence type="ECO:0000259" key="7">
    <source>
        <dbReference type="SMART" id="SM00849"/>
    </source>
</evidence>
<dbReference type="GO" id="GO:0046872">
    <property type="term" value="F:metal ion binding"/>
    <property type="evidence" value="ECO:0007669"/>
    <property type="project" value="UniProtKB-KW"/>
</dbReference>
<dbReference type="InterPro" id="IPR011108">
    <property type="entry name" value="RMMBL"/>
</dbReference>
<evidence type="ECO:0000313" key="9">
    <source>
        <dbReference type="EMBL" id="MFL7903393.1"/>
    </source>
</evidence>
<dbReference type="PANTHER" id="PTHR43694:SF1">
    <property type="entry name" value="RIBONUCLEASE J"/>
    <property type="match status" value="1"/>
</dbReference>
<dbReference type="Proteomes" id="UP000236268">
    <property type="component" value="Unassembled WGS sequence"/>
</dbReference>
<evidence type="ECO:0000256" key="4">
    <source>
        <dbReference type="ARBA" id="ARBA00022833"/>
    </source>
</evidence>